<name>A0A1M6WTV6_9FIRM</name>
<dbReference type="Proteomes" id="UP000183997">
    <property type="component" value="Unassembled WGS sequence"/>
</dbReference>
<evidence type="ECO:0000313" key="5">
    <source>
        <dbReference type="EMBL" id="SHK97138.1"/>
    </source>
</evidence>
<dbReference type="CDD" id="cd06323">
    <property type="entry name" value="PBP1_ribose_binding"/>
    <property type="match status" value="1"/>
</dbReference>
<protein>
    <submittedName>
        <fullName evidence="5">Ribose-binding protein</fullName>
    </submittedName>
</protein>
<dbReference type="OrthoDB" id="9769193at2"/>
<accession>A0A1M6WTV6</accession>
<dbReference type="PANTHER" id="PTHR46847:SF1">
    <property type="entry name" value="D-ALLOSE-BINDING PERIPLASMIC PROTEIN-RELATED"/>
    <property type="match status" value="1"/>
</dbReference>
<dbReference type="InterPro" id="IPR025997">
    <property type="entry name" value="SBP_2_dom"/>
</dbReference>
<dbReference type="STRING" id="1121421.SAMN02745123_03774"/>
<evidence type="ECO:0000256" key="3">
    <source>
        <dbReference type="ARBA" id="ARBA00022729"/>
    </source>
</evidence>
<reference evidence="6" key="1">
    <citation type="submission" date="2016-11" db="EMBL/GenBank/DDBJ databases">
        <authorList>
            <person name="Varghese N."/>
            <person name="Submissions S."/>
        </authorList>
    </citation>
    <scope>NUCLEOTIDE SEQUENCE [LARGE SCALE GENOMIC DNA]</scope>
    <source>
        <strain evidence="6">DSM 10349</strain>
    </source>
</reference>
<keyword evidence="3" id="KW-0732">Signal</keyword>
<sequence>MKKLRKLAILLVGLVFVLGVVAGCAGKKEEAKETPKAENQEQKQLTIGLAVSTLNNPFFVDMKDGAQATTDKIGAKLVVVDAQDDASKQVSQVENLIQQKVDVILLNPTDSDGLVTAVNDANTAKIPVITLDRSVNGGTTVSHIASDNVAGGKMAAEYILKQLNNTGNVVELEGIAGTSAARDRGKGFHDVMDAQQAVKVVAKQPADFDRSKGLTVMENILQSQPQIQAVFAHNDEMALGAIQALKASKRENVMVVGFDGGADAVKAVNDGTMAATVAQQPKLIGEIGVQTAEKVKKGEKVETSIPAELKLVTKQ</sequence>
<comment type="similarity">
    <text evidence="2">Belongs to the bacterial solute-binding protein 2 family.</text>
</comment>
<dbReference type="Pfam" id="PF13407">
    <property type="entry name" value="Peripla_BP_4"/>
    <property type="match status" value="1"/>
</dbReference>
<dbReference type="EMBL" id="FRAR01000034">
    <property type="protein sequence ID" value="SHK97138.1"/>
    <property type="molecule type" value="Genomic_DNA"/>
</dbReference>
<dbReference type="SUPFAM" id="SSF53822">
    <property type="entry name" value="Periplasmic binding protein-like I"/>
    <property type="match status" value="1"/>
</dbReference>
<dbReference type="PANTHER" id="PTHR46847">
    <property type="entry name" value="D-ALLOSE-BINDING PERIPLASMIC PROTEIN-RELATED"/>
    <property type="match status" value="1"/>
</dbReference>
<dbReference type="GO" id="GO:0030246">
    <property type="term" value="F:carbohydrate binding"/>
    <property type="evidence" value="ECO:0007669"/>
    <property type="project" value="UniProtKB-ARBA"/>
</dbReference>
<gene>
    <name evidence="5" type="ORF">SAMN02745123_03774</name>
</gene>
<evidence type="ECO:0000259" key="4">
    <source>
        <dbReference type="Pfam" id="PF13407"/>
    </source>
</evidence>
<organism evidence="5 6">
    <name type="scientific">Desulforamulus aeronauticus DSM 10349</name>
    <dbReference type="NCBI Taxonomy" id="1121421"/>
    <lineage>
        <taxon>Bacteria</taxon>
        <taxon>Bacillati</taxon>
        <taxon>Bacillota</taxon>
        <taxon>Clostridia</taxon>
        <taxon>Eubacteriales</taxon>
        <taxon>Peptococcaceae</taxon>
        <taxon>Desulforamulus</taxon>
    </lineage>
</organism>
<proteinExistence type="inferred from homology"/>
<dbReference type="PROSITE" id="PS51257">
    <property type="entry name" value="PROKAR_LIPOPROTEIN"/>
    <property type="match status" value="1"/>
</dbReference>
<feature type="domain" description="Periplasmic binding protein" evidence="4">
    <location>
        <begin position="47"/>
        <end position="300"/>
    </location>
</feature>
<dbReference type="InterPro" id="IPR028082">
    <property type="entry name" value="Peripla_BP_I"/>
</dbReference>
<dbReference type="Gene3D" id="3.40.50.2300">
    <property type="match status" value="2"/>
</dbReference>
<evidence type="ECO:0000256" key="1">
    <source>
        <dbReference type="ARBA" id="ARBA00004196"/>
    </source>
</evidence>
<dbReference type="RefSeq" id="WP_072917423.1">
    <property type="nucleotide sequence ID" value="NZ_FRAR01000034.1"/>
</dbReference>
<evidence type="ECO:0000313" key="6">
    <source>
        <dbReference type="Proteomes" id="UP000183997"/>
    </source>
</evidence>
<comment type="subcellular location">
    <subcellularLocation>
        <location evidence="1">Cell envelope</location>
    </subcellularLocation>
</comment>
<evidence type="ECO:0000256" key="2">
    <source>
        <dbReference type="ARBA" id="ARBA00007639"/>
    </source>
</evidence>
<dbReference type="AlphaFoldDB" id="A0A1M6WTV6"/>
<dbReference type="GO" id="GO:0030313">
    <property type="term" value="C:cell envelope"/>
    <property type="evidence" value="ECO:0007669"/>
    <property type="project" value="UniProtKB-SubCell"/>
</dbReference>
<keyword evidence="6" id="KW-1185">Reference proteome</keyword>
<dbReference type="NCBIfam" id="NF007936">
    <property type="entry name" value="PRK10653.1"/>
    <property type="match status" value="1"/>
</dbReference>